<dbReference type="PANTHER" id="PTHR38698">
    <property type="entry name" value="EXPRESSED PROTEIN"/>
    <property type="match status" value="1"/>
</dbReference>
<proteinExistence type="predicted"/>
<organism evidence="3">
    <name type="scientific">Serpula lacrymans var. lacrymans (strain S7.3)</name>
    <name type="common">Dry rot fungus</name>
    <dbReference type="NCBI Taxonomy" id="936435"/>
    <lineage>
        <taxon>Eukaryota</taxon>
        <taxon>Fungi</taxon>
        <taxon>Dikarya</taxon>
        <taxon>Basidiomycota</taxon>
        <taxon>Agaricomycotina</taxon>
        <taxon>Agaricomycetes</taxon>
        <taxon>Agaricomycetidae</taxon>
        <taxon>Boletales</taxon>
        <taxon>Coniophorineae</taxon>
        <taxon>Serpulaceae</taxon>
        <taxon>Serpula</taxon>
    </lineage>
</organism>
<feature type="region of interest" description="Disordered" evidence="1">
    <location>
        <begin position="203"/>
        <end position="269"/>
    </location>
</feature>
<dbReference type="PANTHER" id="PTHR38698:SF1">
    <property type="entry name" value="FUNGAL PROTEIN"/>
    <property type="match status" value="1"/>
</dbReference>
<feature type="compositionally biased region" description="Low complexity" evidence="1">
    <location>
        <begin position="228"/>
        <end position="246"/>
    </location>
</feature>
<dbReference type="HOGENOM" id="CLU_731781_0_0_1"/>
<feature type="compositionally biased region" description="Polar residues" evidence="1">
    <location>
        <begin position="247"/>
        <end position="262"/>
    </location>
</feature>
<keyword evidence="3" id="KW-1185">Reference proteome</keyword>
<protein>
    <submittedName>
        <fullName evidence="2">Uncharacterized protein</fullName>
    </submittedName>
</protein>
<feature type="region of interest" description="Disordered" evidence="1">
    <location>
        <begin position="1"/>
        <end position="71"/>
    </location>
</feature>
<dbReference type="Proteomes" id="UP000008063">
    <property type="component" value="Unassembled WGS sequence"/>
</dbReference>
<feature type="compositionally biased region" description="Acidic residues" evidence="1">
    <location>
        <begin position="62"/>
        <end position="71"/>
    </location>
</feature>
<dbReference type="OMA" id="WTKSRIR"/>
<accession>F8PPY8</accession>
<feature type="compositionally biased region" description="Polar residues" evidence="1">
    <location>
        <begin position="19"/>
        <end position="39"/>
    </location>
</feature>
<name>F8PPY8_SERL3</name>
<evidence type="ECO:0000256" key="1">
    <source>
        <dbReference type="SAM" id="MobiDB-lite"/>
    </source>
</evidence>
<gene>
    <name evidence="2" type="ORF">SERLA73DRAFT_177939</name>
</gene>
<evidence type="ECO:0000313" key="2">
    <source>
        <dbReference type="EMBL" id="EGO02142.1"/>
    </source>
</evidence>
<dbReference type="OrthoDB" id="5378975at2759"/>
<feature type="region of interest" description="Disordered" evidence="1">
    <location>
        <begin position="341"/>
        <end position="361"/>
    </location>
</feature>
<dbReference type="AlphaFoldDB" id="F8PPY8"/>
<dbReference type="STRING" id="936435.F8PPY8"/>
<dbReference type="InParanoid" id="F8PPY8"/>
<dbReference type="Pfam" id="PF17104">
    <property type="entry name" value="YBL010C_LAA2"/>
    <property type="match status" value="1"/>
</dbReference>
<sequence length="361" mass="39592">MDDDLTFGASVWGIPSDPTRLSNLTTDLPTFSSPSTSQDLFDDFDDFHTPPQTDQAASSVAQDDDFGDFGDFGEAEELANANDFEQDTRFEEEIPIAGPSQLEWEPLVMNPVPSNEELGRQISNLLESVWTQDVSGLTMDQDLRQVDGISQMLVTSQSRDLYNTLLNSPPSFEPINWTRSRIRQQHLISLGLPVNLDEVFPHANGKPLPPLQISTRPMSAPPGPRNGPLRSTPPSRSNSRANSPRTGTPQPSARSGPTSVSQLGLGPKPVLDEKKVNDLLNLDPNQLPLLPLAKLERFLADLRAETTNTSTLLTHLLQTRDALQQDSETYNKLIAELVSEAQKPKSGKGRTSSRRSVMAGS</sequence>
<dbReference type="InterPro" id="IPR031355">
    <property type="entry name" value="YBL010C/LAA2-like"/>
</dbReference>
<dbReference type="eggNOG" id="ENOG502RZVD">
    <property type="taxonomic scope" value="Eukaryota"/>
</dbReference>
<evidence type="ECO:0000313" key="3">
    <source>
        <dbReference type="Proteomes" id="UP000008063"/>
    </source>
</evidence>
<dbReference type="EMBL" id="GL945477">
    <property type="protein sequence ID" value="EGO02142.1"/>
    <property type="molecule type" value="Genomic_DNA"/>
</dbReference>
<reference evidence="3" key="1">
    <citation type="journal article" date="2011" name="Science">
        <title>The plant cell wall-decomposing machinery underlies the functional diversity of forest fungi.</title>
        <authorList>
            <person name="Eastwood D.C."/>
            <person name="Floudas D."/>
            <person name="Binder M."/>
            <person name="Majcherczyk A."/>
            <person name="Schneider P."/>
            <person name="Aerts A."/>
            <person name="Asiegbu F.O."/>
            <person name="Baker S.E."/>
            <person name="Barry K."/>
            <person name="Bendiksby M."/>
            <person name="Blumentritt M."/>
            <person name="Coutinho P.M."/>
            <person name="Cullen D."/>
            <person name="de Vries R.P."/>
            <person name="Gathman A."/>
            <person name="Goodell B."/>
            <person name="Henrissat B."/>
            <person name="Ihrmark K."/>
            <person name="Kauserud H."/>
            <person name="Kohler A."/>
            <person name="LaButti K."/>
            <person name="Lapidus A."/>
            <person name="Lavin J.L."/>
            <person name="Lee Y.-H."/>
            <person name="Lindquist E."/>
            <person name="Lilly W."/>
            <person name="Lucas S."/>
            <person name="Morin E."/>
            <person name="Murat C."/>
            <person name="Oguiza J.A."/>
            <person name="Park J."/>
            <person name="Pisabarro A.G."/>
            <person name="Riley R."/>
            <person name="Rosling A."/>
            <person name="Salamov A."/>
            <person name="Schmidt O."/>
            <person name="Schmutz J."/>
            <person name="Skrede I."/>
            <person name="Stenlid J."/>
            <person name="Wiebenga A."/>
            <person name="Xie X."/>
            <person name="Kuees U."/>
            <person name="Hibbett D.S."/>
            <person name="Hoffmeister D."/>
            <person name="Hoegberg N."/>
            <person name="Martin F."/>
            <person name="Grigoriev I.V."/>
            <person name="Watkinson S.C."/>
        </authorList>
    </citation>
    <scope>NUCLEOTIDE SEQUENCE [LARGE SCALE GENOMIC DNA]</scope>
    <source>
        <strain evidence="3">strain S7.3</strain>
    </source>
</reference>